<name>A0A8T0RXH5_PANVG</name>
<evidence type="ECO:0000256" key="1">
    <source>
        <dbReference type="SAM" id="MobiDB-lite"/>
    </source>
</evidence>
<organism evidence="2 3">
    <name type="scientific">Panicum virgatum</name>
    <name type="common">Blackwell switchgrass</name>
    <dbReference type="NCBI Taxonomy" id="38727"/>
    <lineage>
        <taxon>Eukaryota</taxon>
        <taxon>Viridiplantae</taxon>
        <taxon>Streptophyta</taxon>
        <taxon>Embryophyta</taxon>
        <taxon>Tracheophyta</taxon>
        <taxon>Spermatophyta</taxon>
        <taxon>Magnoliopsida</taxon>
        <taxon>Liliopsida</taxon>
        <taxon>Poales</taxon>
        <taxon>Poaceae</taxon>
        <taxon>PACMAD clade</taxon>
        <taxon>Panicoideae</taxon>
        <taxon>Panicodae</taxon>
        <taxon>Paniceae</taxon>
        <taxon>Panicinae</taxon>
        <taxon>Panicum</taxon>
        <taxon>Panicum sect. Hiantes</taxon>
    </lineage>
</organism>
<proteinExistence type="predicted"/>
<accession>A0A8T0RXH5</accession>
<comment type="caution">
    <text evidence="2">The sequence shown here is derived from an EMBL/GenBank/DDBJ whole genome shotgun (WGS) entry which is preliminary data.</text>
</comment>
<gene>
    <name evidence="2" type="ORF">PVAP13_5NG422180</name>
</gene>
<reference evidence="2" key="1">
    <citation type="submission" date="2020-05" db="EMBL/GenBank/DDBJ databases">
        <title>WGS assembly of Panicum virgatum.</title>
        <authorList>
            <person name="Lovell J.T."/>
            <person name="Jenkins J."/>
            <person name="Shu S."/>
            <person name="Juenger T.E."/>
            <person name="Schmutz J."/>
        </authorList>
    </citation>
    <scope>NUCLEOTIDE SEQUENCE</scope>
    <source>
        <strain evidence="2">AP13</strain>
    </source>
</reference>
<feature type="compositionally biased region" description="Basic and acidic residues" evidence="1">
    <location>
        <begin position="57"/>
        <end position="68"/>
    </location>
</feature>
<sequence>MLIDSLFSSSQELVPNLQAGFPYGNNNDLCGTELPGLRLCTLADLVDPEFQTGRSHSAPDHAKIDGHGAHLQPRCSRPWAPSSQAQRSGLFALCCAGPRTEDCWGLAVAVHGRRRHYRKERSSTDAAVT</sequence>
<dbReference type="AlphaFoldDB" id="A0A8T0RXH5"/>
<keyword evidence="3" id="KW-1185">Reference proteome</keyword>
<dbReference type="Proteomes" id="UP000823388">
    <property type="component" value="Chromosome 5N"/>
</dbReference>
<evidence type="ECO:0000313" key="3">
    <source>
        <dbReference type="Proteomes" id="UP000823388"/>
    </source>
</evidence>
<protein>
    <submittedName>
        <fullName evidence="2">Uncharacterized protein</fullName>
    </submittedName>
</protein>
<evidence type="ECO:0000313" key="2">
    <source>
        <dbReference type="EMBL" id="KAG2590647.1"/>
    </source>
</evidence>
<dbReference type="EMBL" id="CM029046">
    <property type="protein sequence ID" value="KAG2590647.1"/>
    <property type="molecule type" value="Genomic_DNA"/>
</dbReference>
<feature type="region of interest" description="Disordered" evidence="1">
    <location>
        <begin position="52"/>
        <end position="82"/>
    </location>
</feature>